<dbReference type="GO" id="GO:0015421">
    <property type="term" value="F:ABC-type oligopeptide transporter activity"/>
    <property type="evidence" value="ECO:0007669"/>
    <property type="project" value="TreeGrafter"/>
</dbReference>
<feature type="transmembrane region" description="Helical" evidence="9">
    <location>
        <begin position="143"/>
        <end position="166"/>
    </location>
</feature>
<keyword evidence="7 9" id="KW-1133">Transmembrane helix</keyword>
<dbReference type="PROSITE" id="PS50929">
    <property type="entry name" value="ABC_TM1F"/>
    <property type="match status" value="1"/>
</dbReference>
<dbReference type="GO" id="GO:0005886">
    <property type="term" value="C:plasma membrane"/>
    <property type="evidence" value="ECO:0007669"/>
    <property type="project" value="UniProtKB-SubCell"/>
</dbReference>
<dbReference type="EMBL" id="FORI01000011">
    <property type="protein sequence ID" value="SFJ02126.1"/>
    <property type="molecule type" value="Genomic_DNA"/>
</dbReference>
<evidence type="ECO:0000313" key="12">
    <source>
        <dbReference type="EMBL" id="SFJ02126.1"/>
    </source>
</evidence>
<reference evidence="13" key="1">
    <citation type="submission" date="2016-10" db="EMBL/GenBank/DDBJ databases">
        <authorList>
            <person name="Varghese N."/>
            <person name="Submissions S."/>
        </authorList>
    </citation>
    <scope>NUCLEOTIDE SEQUENCE [LARGE SCALE GENOMIC DNA]</scope>
    <source>
        <strain evidence="13">XBD1002</strain>
    </source>
</reference>
<evidence type="ECO:0000256" key="7">
    <source>
        <dbReference type="ARBA" id="ARBA00022989"/>
    </source>
</evidence>
<evidence type="ECO:0000256" key="8">
    <source>
        <dbReference type="ARBA" id="ARBA00023136"/>
    </source>
</evidence>
<dbReference type="InterPro" id="IPR011527">
    <property type="entry name" value="ABC1_TM_dom"/>
</dbReference>
<dbReference type="Gene3D" id="1.20.1560.10">
    <property type="entry name" value="ABC transporter type 1, transmembrane domain"/>
    <property type="match status" value="1"/>
</dbReference>
<keyword evidence="13" id="KW-1185">Reference proteome</keyword>
<dbReference type="SUPFAM" id="SSF52540">
    <property type="entry name" value="P-loop containing nucleoside triphosphate hydrolases"/>
    <property type="match status" value="1"/>
</dbReference>
<proteinExistence type="predicted"/>
<dbReference type="InterPro" id="IPR017871">
    <property type="entry name" value="ABC_transporter-like_CS"/>
</dbReference>
<evidence type="ECO:0000259" key="11">
    <source>
        <dbReference type="PROSITE" id="PS50929"/>
    </source>
</evidence>
<dbReference type="SMART" id="SM00382">
    <property type="entry name" value="AAA"/>
    <property type="match status" value="1"/>
</dbReference>
<feature type="transmembrane region" description="Helical" evidence="9">
    <location>
        <begin position="286"/>
        <end position="307"/>
    </location>
</feature>
<dbReference type="RefSeq" id="WP_074933294.1">
    <property type="nucleotide sequence ID" value="NZ_FORI01000011.1"/>
</dbReference>
<evidence type="ECO:0000313" key="13">
    <source>
        <dbReference type="Proteomes" id="UP000182737"/>
    </source>
</evidence>
<dbReference type="PANTHER" id="PTHR43394:SF1">
    <property type="entry name" value="ATP-BINDING CASSETTE SUB-FAMILY B MEMBER 10, MITOCHONDRIAL"/>
    <property type="match status" value="1"/>
</dbReference>
<dbReference type="AlphaFoldDB" id="A0A1I3MZP8"/>
<evidence type="ECO:0000256" key="2">
    <source>
        <dbReference type="ARBA" id="ARBA00022448"/>
    </source>
</evidence>
<comment type="subcellular location">
    <subcellularLocation>
        <location evidence="1">Cell membrane</location>
        <topology evidence="1">Multi-pass membrane protein</topology>
    </subcellularLocation>
</comment>
<keyword evidence="2" id="KW-0813">Transport</keyword>
<organism evidence="12 13">
    <name type="scientific">Treponema bryantii</name>
    <dbReference type="NCBI Taxonomy" id="163"/>
    <lineage>
        <taxon>Bacteria</taxon>
        <taxon>Pseudomonadati</taxon>
        <taxon>Spirochaetota</taxon>
        <taxon>Spirochaetia</taxon>
        <taxon>Spirochaetales</taxon>
        <taxon>Treponemataceae</taxon>
        <taxon>Treponema</taxon>
    </lineage>
</organism>
<keyword evidence="5" id="KW-0547">Nucleotide-binding</keyword>
<evidence type="ECO:0000256" key="3">
    <source>
        <dbReference type="ARBA" id="ARBA00022475"/>
    </source>
</evidence>
<keyword evidence="4 9" id="KW-0812">Transmembrane</keyword>
<evidence type="ECO:0000256" key="5">
    <source>
        <dbReference type="ARBA" id="ARBA00022741"/>
    </source>
</evidence>
<dbReference type="Pfam" id="PF00005">
    <property type="entry name" value="ABC_tran"/>
    <property type="match status" value="1"/>
</dbReference>
<protein>
    <submittedName>
        <fullName evidence="12">ATP-binding cassette, subfamily B</fullName>
    </submittedName>
</protein>
<dbReference type="PANTHER" id="PTHR43394">
    <property type="entry name" value="ATP-DEPENDENT PERMEASE MDL1, MITOCHONDRIAL"/>
    <property type="match status" value="1"/>
</dbReference>
<evidence type="ECO:0000259" key="10">
    <source>
        <dbReference type="PROSITE" id="PS50893"/>
    </source>
</evidence>
<dbReference type="InterPro" id="IPR003593">
    <property type="entry name" value="AAA+_ATPase"/>
</dbReference>
<dbReference type="PROSITE" id="PS00211">
    <property type="entry name" value="ABC_TRANSPORTER_1"/>
    <property type="match status" value="1"/>
</dbReference>
<feature type="domain" description="ABC transmembrane type-1" evidence="11">
    <location>
        <begin position="32"/>
        <end position="315"/>
    </location>
</feature>
<dbReference type="InterPro" id="IPR039421">
    <property type="entry name" value="Type_1_exporter"/>
</dbReference>
<dbReference type="InterPro" id="IPR036640">
    <property type="entry name" value="ABC1_TM_sf"/>
</dbReference>
<dbReference type="Pfam" id="PF00664">
    <property type="entry name" value="ABC_membrane"/>
    <property type="match status" value="1"/>
</dbReference>
<evidence type="ECO:0000256" key="4">
    <source>
        <dbReference type="ARBA" id="ARBA00022692"/>
    </source>
</evidence>
<dbReference type="SUPFAM" id="SSF90123">
    <property type="entry name" value="ABC transporter transmembrane region"/>
    <property type="match status" value="1"/>
</dbReference>
<evidence type="ECO:0000256" key="6">
    <source>
        <dbReference type="ARBA" id="ARBA00022840"/>
    </source>
</evidence>
<evidence type="ECO:0000256" key="1">
    <source>
        <dbReference type="ARBA" id="ARBA00004651"/>
    </source>
</evidence>
<feature type="transmembrane region" description="Helical" evidence="9">
    <location>
        <begin position="77"/>
        <end position="102"/>
    </location>
</feature>
<feature type="transmembrane region" description="Helical" evidence="9">
    <location>
        <begin position="258"/>
        <end position="280"/>
    </location>
</feature>
<dbReference type="GO" id="GO:0005524">
    <property type="term" value="F:ATP binding"/>
    <property type="evidence" value="ECO:0007669"/>
    <property type="project" value="UniProtKB-KW"/>
</dbReference>
<dbReference type="PROSITE" id="PS50893">
    <property type="entry name" value="ABC_TRANSPORTER_2"/>
    <property type="match status" value="1"/>
</dbReference>
<keyword evidence="8 9" id="KW-0472">Membrane</keyword>
<name>A0A1I3MZP8_9SPIR</name>
<accession>A0A1I3MZP8</accession>
<keyword evidence="6 12" id="KW-0067">ATP-binding</keyword>
<gene>
    <name evidence="12" type="ORF">SAMN04487775_11152</name>
</gene>
<keyword evidence="3" id="KW-1003">Cell membrane</keyword>
<dbReference type="GO" id="GO:0016887">
    <property type="term" value="F:ATP hydrolysis activity"/>
    <property type="evidence" value="ECO:0007669"/>
    <property type="project" value="InterPro"/>
</dbReference>
<sequence length="594" mass="65519">MSQNKSKVRKPAKKSLVAWIFEFAGEKKGQYITSVFFALLSVACCIAPYFMIARIVQQLLAGVRDWSLFLRESGIVALFWLGNVIFHMISTSMSHIATFNLLGNIRKKMCDKLTRLPLGTVLDMPSGSLKNIMIERIDSMETTLAHIVPEYTSNIILSAVLVVYLFVIDWRLALACMAVLPIGLIAMCFMLKDGPARFQYALDKTKALNDTAVEYINGIEVIKAFGKSKSSYERFVVAAQEGSACYVEWMRDCIWPHAVATVVTPSLLFSLLPIGGYMFYKGTVDASTFITMIILAVSAIQPFLIAFTYHDDIAKAGAIFGEVGSIMTLEELDRPSVDKRVPDDNSIALKDVHFSYHKNIEGEEKKEILHGISMNLPQGSYTAFVGPSGSGKSTIARLIASLWDVDSGSVEIGGVNIKDLSLEEYNRRVAYVSQDNFLFDLSVRENIRLGREGATDAEVEEVARKSGCYDFIMSLENGFDTIVGGSGAHLSGGERQRIAIARAMMKDAPIVILDEATAYTDPENEAIIQQSVAKLVAGKTLIVIAHRLSTVKDADKLYVIKDGLIDSCGTHEELLAQGGLYKSMWEAHIDSRDE</sequence>
<feature type="domain" description="ABC transporter" evidence="10">
    <location>
        <begin position="347"/>
        <end position="587"/>
    </location>
</feature>
<evidence type="ECO:0000256" key="9">
    <source>
        <dbReference type="SAM" id="Phobius"/>
    </source>
</evidence>
<dbReference type="FunFam" id="3.40.50.300:FF:000221">
    <property type="entry name" value="Multidrug ABC transporter ATP-binding protein"/>
    <property type="match status" value="1"/>
</dbReference>
<dbReference type="InterPro" id="IPR003439">
    <property type="entry name" value="ABC_transporter-like_ATP-bd"/>
</dbReference>
<dbReference type="InterPro" id="IPR027417">
    <property type="entry name" value="P-loop_NTPase"/>
</dbReference>
<feature type="transmembrane region" description="Helical" evidence="9">
    <location>
        <begin position="35"/>
        <end position="57"/>
    </location>
</feature>
<dbReference type="Gene3D" id="3.40.50.300">
    <property type="entry name" value="P-loop containing nucleotide triphosphate hydrolases"/>
    <property type="match status" value="1"/>
</dbReference>
<dbReference type="Proteomes" id="UP000182737">
    <property type="component" value="Unassembled WGS sequence"/>
</dbReference>
<dbReference type="OrthoDB" id="9762778at2"/>
<dbReference type="CDD" id="cd07346">
    <property type="entry name" value="ABC_6TM_exporters"/>
    <property type="match status" value="1"/>
</dbReference>
<feature type="transmembrane region" description="Helical" evidence="9">
    <location>
        <begin position="172"/>
        <end position="191"/>
    </location>
</feature>